<dbReference type="Pfam" id="PF08281">
    <property type="entry name" value="Sigma70_r4_2"/>
    <property type="match status" value="1"/>
</dbReference>
<comment type="similarity">
    <text evidence="1">Belongs to the sigma-70 factor family. ECF subfamily.</text>
</comment>
<protein>
    <submittedName>
        <fullName evidence="7">RNA polymerase sigma-70 factor (ECF subfamily)</fullName>
    </submittedName>
</protein>
<evidence type="ECO:0000256" key="3">
    <source>
        <dbReference type="ARBA" id="ARBA00023082"/>
    </source>
</evidence>
<dbReference type="InterPro" id="IPR007627">
    <property type="entry name" value="RNA_pol_sigma70_r2"/>
</dbReference>
<dbReference type="Gene3D" id="1.10.1740.10">
    <property type="match status" value="1"/>
</dbReference>
<dbReference type="InterPro" id="IPR014284">
    <property type="entry name" value="RNA_pol_sigma-70_dom"/>
</dbReference>
<dbReference type="SUPFAM" id="SSF88659">
    <property type="entry name" value="Sigma3 and sigma4 domains of RNA polymerase sigma factors"/>
    <property type="match status" value="1"/>
</dbReference>
<dbReference type="Gene3D" id="1.10.10.10">
    <property type="entry name" value="Winged helix-like DNA-binding domain superfamily/Winged helix DNA-binding domain"/>
    <property type="match status" value="1"/>
</dbReference>
<proteinExistence type="inferred from homology"/>
<evidence type="ECO:0000259" key="6">
    <source>
        <dbReference type="Pfam" id="PF08281"/>
    </source>
</evidence>
<dbReference type="InterPro" id="IPR013325">
    <property type="entry name" value="RNA_pol_sigma_r2"/>
</dbReference>
<name>A0ABX5KTH0_9BURK</name>
<keyword evidence="2" id="KW-0805">Transcription regulation</keyword>
<dbReference type="RefSeq" id="WP_112175061.1">
    <property type="nucleotide sequence ID" value="NZ_CAJZAT010000192.1"/>
</dbReference>
<evidence type="ECO:0000259" key="5">
    <source>
        <dbReference type="Pfam" id="PF04542"/>
    </source>
</evidence>
<organism evidence="7 8">
    <name type="scientific">Paraburkholderia unamae</name>
    <dbReference type="NCBI Taxonomy" id="219649"/>
    <lineage>
        <taxon>Bacteria</taxon>
        <taxon>Pseudomonadati</taxon>
        <taxon>Pseudomonadota</taxon>
        <taxon>Betaproteobacteria</taxon>
        <taxon>Burkholderiales</taxon>
        <taxon>Burkholderiaceae</taxon>
        <taxon>Paraburkholderia</taxon>
    </lineage>
</organism>
<dbReference type="InterPro" id="IPR013249">
    <property type="entry name" value="RNA_pol_sigma70_r4_t2"/>
</dbReference>
<dbReference type="SUPFAM" id="SSF88946">
    <property type="entry name" value="Sigma2 domain of RNA polymerase sigma factors"/>
    <property type="match status" value="1"/>
</dbReference>
<evidence type="ECO:0000256" key="2">
    <source>
        <dbReference type="ARBA" id="ARBA00023015"/>
    </source>
</evidence>
<keyword evidence="4" id="KW-0804">Transcription</keyword>
<dbReference type="Proteomes" id="UP000245712">
    <property type="component" value="Unassembled WGS sequence"/>
</dbReference>
<evidence type="ECO:0000313" key="8">
    <source>
        <dbReference type="Proteomes" id="UP000245712"/>
    </source>
</evidence>
<gene>
    <name evidence="7" type="ORF">C7402_103141</name>
</gene>
<evidence type="ECO:0000256" key="1">
    <source>
        <dbReference type="ARBA" id="ARBA00010641"/>
    </source>
</evidence>
<sequence length="261" mass="29665">MSDVKNSTTRDIDLQIVRRVVAGDLRAFEELMRHHNRRLYRLARATLRNDADAEDALQEAYLQAFRTLGQFRGDAALGTWLARLVLNECLGRLRRDARRQGRMPILSVCLDEDLMFADMDATCFHSCCAPDQEASRAEFRRLLERKLDSLPIAFRTVFVLRTVEEMSIEETAQMLGIAEATVRSRHFRARVLLRASLAEDLEQSGAGLFEFGGKGCDRIVAAVLARLDISNSGMDRSRGGDQAYLSNWYAVTNHSQRFRPH</sequence>
<keyword evidence="8" id="KW-1185">Reference proteome</keyword>
<dbReference type="EMBL" id="QEOB01000003">
    <property type="protein sequence ID" value="PVX85564.1"/>
    <property type="molecule type" value="Genomic_DNA"/>
</dbReference>
<dbReference type="NCBIfam" id="NF008888">
    <property type="entry name" value="PRK11922.1"/>
    <property type="match status" value="1"/>
</dbReference>
<dbReference type="InterPro" id="IPR036388">
    <property type="entry name" value="WH-like_DNA-bd_sf"/>
</dbReference>
<evidence type="ECO:0000256" key="4">
    <source>
        <dbReference type="ARBA" id="ARBA00023163"/>
    </source>
</evidence>
<evidence type="ECO:0000313" key="7">
    <source>
        <dbReference type="EMBL" id="PVX85564.1"/>
    </source>
</evidence>
<keyword evidence="3" id="KW-0731">Sigma factor</keyword>
<dbReference type="InterPro" id="IPR039425">
    <property type="entry name" value="RNA_pol_sigma-70-like"/>
</dbReference>
<reference evidence="7 8" key="1">
    <citation type="submission" date="2018-05" db="EMBL/GenBank/DDBJ databases">
        <title>Genomic Encyclopedia of Type Strains, Phase IV (KMG-V): Genome sequencing to study the core and pangenomes of soil and plant-associated prokaryotes.</title>
        <authorList>
            <person name="Whitman W."/>
        </authorList>
    </citation>
    <scope>NUCLEOTIDE SEQUENCE [LARGE SCALE GENOMIC DNA]</scope>
    <source>
        <strain evidence="7 8">SCZa-39</strain>
    </source>
</reference>
<feature type="domain" description="RNA polymerase sigma-70 region 2" evidence="5">
    <location>
        <begin position="31"/>
        <end position="98"/>
    </location>
</feature>
<dbReference type="CDD" id="cd06171">
    <property type="entry name" value="Sigma70_r4"/>
    <property type="match status" value="1"/>
</dbReference>
<accession>A0ABX5KTH0</accession>
<feature type="domain" description="RNA polymerase sigma factor 70 region 4 type 2" evidence="6">
    <location>
        <begin position="141"/>
        <end position="192"/>
    </location>
</feature>
<dbReference type="Pfam" id="PF04542">
    <property type="entry name" value="Sigma70_r2"/>
    <property type="match status" value="1"/>
</dbReference>
<dbReference type="NCBIfam" id="TIGR02937">
    <property type="entry name" value="sigma70-ECF"/>
    <property type="match status" value="1"/>
</dbReference>
<comment type="caution">
    <text evidence="7">The sequence shown here is derived from an EMBL/GenBank/DDBJ whole genome shotgun (WGS) entry which is preliminary data.</text>
</comment>
<dbReference type="PANTHER" id="PTHR43133:SF51">
    <property type="entry name" value="RNA POLYMERASE SIGMA FACTOR"/>
    <property type="match status" value="1"/>
</dbReference>
<dbReference type="PANTHER" id="PTHR43133">
    <property type="entry name" value="RNA POLYMERASE ECF-TYPE SIGMA FACTO"/>
    <property type="match status" value="1"/>
</dbReference>
<dbReference type="InterPro" id="IPR013324">
    <property type="entry name" value="RNA_pol_sigma_r3/r4-like"/>
</dbReference>